<keyword evidence="5 11" id="KW-0547">Nucleotide-binding</keyword>
<protein>
    <recommendedName>
        <fullName evidence="11">Potassium-transporting ATPase KdpC subunit</fullName>
    </recommendedName>
    <alternativeName>
        <fullName evidence="11">ATP phosphohydrolase [potassium-transporting] C chain</fullName>
    </alternativeName>
    <alternativeName>
        <fullName evidence="11">Potassium-binding and translocating subunit C</fullName>
    </alternativeName>
    <alternativeName>
        <fullName evidence="11">Potassium-translocating ATPase C chain</fullName>
    </alternativeName>
</protein>
<comment type="similarity">
    <text evidence="11">Belongs to the KdpC family.</text>
</comment>
<evidence type="ECO:0000256" key="2">
    <source>
        <dbReference type="ARBA" id="ARBA00022475"/>
    </source>
</evidence>
<accession>A0A9X1Y0U0</accession>
<proteinExistence type="inferred from homology"/>
<comment type="subunit">
    <text evidence="11">The system is composed of three essential subunits: KdpA, KdpB and KdpC.</text>
</comment>
<evidence type="ECO:0000256" key="6">
    <source>
        <dbReference type="ARBA" id="ARBA00022840"/>
    </source>
</evidence>
<evidence type="ECO:0000256" key="4">
    <source>
        <dbReference type="ARBA" id="ARBA00022692"/>
    </source>
</evidence>
<keyword evidence="10 11" id="KW-0472">Membrane</keyword>
<dbReference type="GO" id="GO:0008556">
    <property type="term" value="F:P-type potassium transmembrane transporter activity"/>
    <property type="evidence" value="ECO:0007669"/>
    <property type="project" value="InterPro"/>
</dbReference>
<dbReference type="AlphaFoldDB" id="A0A9X1Y0U0"/>
<dbReference type="EMBL" id="JALPRK010000007">
    <property type="protein sequence ID" value="MCK8487571.1"/>
    <property type="molecule type" value="Genomic_DNA"/>
</dbReference>
<dbReference type="HAMAP" id="MF_00276">
    <property type="entry name" value="KdpC"/>
    <property type="match status" value="1"/>
</dbReference>
<evidence type="ECO:0000313" key="13">
    <source>
        <dbReference type="Proteomes" id="UP001139534"/>
    </source>
</evidence>
<dbReference type="Pfam" id="PF02669">
    <property type="entry name" value="KdpC"/>
    <property type="match status" value="1"/>
</dbReference>
<dbReference type="PANTHER" id="PTHR30042">
    <property type="entry name" value="POTASSIUM-TRANSPORTING ATPASE C CHAIN"/>
    <property type="match status" value="1"/>
</dbReference>
<reference evidence="12" key="1">
    <citation type="submission" date="2022-04" db="EMBL/GenBank/DDBJ databases">
        <authorList>
            <person name="Seo M.-J."/>
        </authorList>
    </citation>
    <scope>NUCLEOTIDE SEQUENCE</scope>
    <source>
        <strain evidence="12">MBLB2552</strain>
    </source>
</reference>
<keyword evidence="1 11" id="KW-0813">Transport</keyword>
<name>A0A9X1Y0U0_9BACL</name>
<dbReference type="InterPro" id="IPR003820">
    <property type="entry name" value="KdpC"/>
</dbReference>
<evidence type="ECO:0000256" key="11">
    <source>
        <dbReference type="HAMAP-Rule" id="MF_00276"/>
    </source>
</evidence>
<comment type="subcellular location">
    <subcellularLocation>
        <location evidence="11">Cell membrane</location>
        <topology evidence="11">Single-pass membrane protein</topology>
    </subcellularLocation>
</comment>
<dbReference type="NCBIfam" id="NF001454">
    <property type="entry name" value="PRK00315.1"/>
    <property type="match status" value="1"/>
</dbReference>
<keyword evidence="9 11" id="KW-0406">Ion transport</keyword>
<evidence type="ECO:0000256" key="5">
    <source>
        <dbReference type="ARBA" id="ARBA00022741"/>
    </source>
</evidence>
<evidence type="ECO:0000256" key="1">
    <source>
        <dbReference type="ARBA" id="ARBA00022448"/>
    </source>
</evidence>
<dbReference type="GO" id="GO:0005886">
    <property type="term" value="C:plasma membrane"/>
    <property type="evidence" value="ECO:0007669"/>
    <property type="project" value="UniProtKB-SubCell"/>
</dbReference>
<dbReference type="RefSeq" id="WP_248551668.1">
    <property type="nucleotide sequence ID" value="NZ_JALPRK010000007.1"/>
</dbReference>
<evidence type="ECO:0000256" key="10">
    <source>
        <dbReference type="ARBA" id="ARBA00023136"/>
    </source>
</evidence>
<keyword evidence="8 11" id="KW-1133">Transmembrane helix</keyword>
<comment type="function">
    <text evidence="11">Part of the high-affinity ATP-driven potassium transport (or Kdp) system, which catalyzes the hydrolysis of ATP coupled with the electrogenic transport of potassium into the cytoplasm. This subunit acts as a catalytic chaperone that increases the ATP-binding affinity of the ATP-hydrolyzing subunit KdpB by the formation of a transient KdpB/KdpC/ATP ternary complex.</text>
</comment>
<keyword evidence="13" id="KW-1185">Reference proteome</keyword>
<evidence type="ECO:0000313" key="12">
    <source>
        <dbReference type="EMBL" id="MCK8487571.1"/>
    </source>
</evidence>
<keyword evidence="7 11" id="KW-0630">Potassium</keyword>
<keyword evidence="3 11" id="KW-0633">Potassium transport</keyword>
<keyword evidence="6 11" id="KW-0067">ATP-binding</keyword>
<dbReference type="NCBIfam" id="TIGR00681">
    <property type="entry name" value="kdpC"/>
    <property type="match status" value="1"/>
</dbReference>
<evidence type="ECO:0000256" key="9">
    <source>
        <dbReference type="ARBA" id="ARBA00023065"/>
    </source>
</evidence>
<sequence>MRTIWMMLRASVVLMALILLYQLAVLGIAQAAMPDKANGSLIYNESHEVVGSRLIGQSFTDPSFFHGRVSSIEYDAGASGTPNYAPSNPDLLQRLADTAEAWKRENPNVPVNELPIDLITNSGSGLDPEISPDAARVQIPRVSEATGISAEELERMIRDHTRGRDLGFLGEPGVNVLQLNIEVQQRTAQ</sequence>
<dbReference type="Proteomes" id="UP001139534">
    <property type="component" value="Unassembled WGS sequence"/>
</dbReference>
<evidence type="ECO:0000256" key="8">
    <source>
        <dbReference type="ARBA" id="ARBA00022989"/>
    </source>
</evidence>
<comment type="caution">
    <text evidence="12">The sequence shown here is derived from an EMBL/GenBank/DDBJ whole genome shotgun (WGS) entry which is preliminary data.</text>
</comment>
<keyword evidence="2 11" id="KW-1003">Cell membrane</keyword>
<dbReference type="PIRSF" id="PIRSF001296">
    <property type="entry name" value="K_ATPase_KdpC"/>
    <property type="match status" value="1"/>
</dbReference>
<evidence type="ECO:0000256" key="7">
    <source>
        <dbReference type="ARBA" id="ARBA00022958"/>
    </source>
</evidence>
<dbReference type="PANTHER" id="PTHR30042:SF2">
    <property type="entry name" value="POTASSIUM-TRANSPORTING ATPASE KDPC SUBUNIT"/>
    <property type="match status" value="1"/>
</dbReference>
<evidence type="ECO:0000256" key="3">
    <source>
        <dbReference type="ARBA" id="ARBA00022538"/>
    </source>
</evidence>
<keyword evidence="4 11" id="KW-0812">Transmembrane</keyword>
<organism evidence="12 13">
    <name type="scientific">Paenibacillus mellifer</name>
    <dbReference type="NCBI Taxonomy" id="2937794"/>
    <lineage>
        <taxon>Bacteria</taxon>
        <taxon>Bacillati</taxon>
        <taxon>Bacillota</taxon>
        <taxon>Bacilli</taxon>
        <taxon>Bacillales</taxon>
        <taxon>Paenibacillaceae</taxon>
        <taxon>Paenibacillus</taxon>
    </lineage>
</organism>
<gene>
    <name evidence="11 12" type="primary">kdpC</name>
    <name evidence="12" type="ORF">M0651_10340</name>
</gene>
<dbReference type="GO" id="GO:0005524">
    <property type="term" value="F:ATP binding"/>
    <property type="evidence" value="ECO:0007669"/>
    <property type="project" value="UniProtKB-UniRule"/>
</dbReference>